<dbReference type="PROSITE" id="PS50035">
    <property type="entry name" value="PLD"/>
    <property type="match status" value="1"/>
</dbReference>
<evidence type="ECO:0000256" key="4">
    <source>
        <dbReference type="ARBA" id="ARBA00038012"/>
    </source>
</evidence>
<keyword evidence="2" id="KW-0442">Lipid degradation</keyword>
<dbReference type="SUPFAM" id="SSF56024">
    <property type="entry name" value="Phospholipase D/nuclease"/>
    <property type="match status" value="1"/>
</dbReference>
<feature type="region of interest" description="Disordered" evidence="7">
    <location>
        <begin position="1"/>
        <end position="114"/>
    </location>
</feature>
<keyword evidence="8" id="KW-0472">Membrane</keyword>
<feature type="compositionally biased region" description="Gly residues" evidence="7">
    <location>
        <begin position="59"/>
        <end position="71"/>
    </location>
</feature>
<dbReference type="PANTHER" id="PTHR43856">
    <property type="entry name" value="CARDIOLIPIN HYDROLASE"/>
    <property type="match status" value="1"/>
</dbReference>
<evidence type="ECO:0000313" key="11">
    <source>
        <dbReference type="Proteomes" id="UP000678499"/>
    </source>
</evidence>
<dbReference type="InterPro" id="IPR025202">
    <property type="entry name" value="PLD-like_dom"/>
</dbReference>
<reference evidence="10" key="1">
    <citation type="submission" date="2020-11" db="EMBL/GenBank/DDBJ databases">
        <authorList>
            <person name="Tran Van P."/>
        </authorList>
    </citation>
    <scope>NUCLEOTIDE SEQUENCE</scope>
</reference>
<sequence length="418" mass="46345">MANFEEGDFSFPRFFSQDRSEMKNQPRRAKRMLKGAGGSDAADADMSADYPDPNRAPKGSGGKGGGKGGGAQKAENQAGKGKEGGKGKGKGKGKRRRGKGKKGKGGEGDYDYMGEDDNTSLPMKIIDRMQDMNVIGGQFIGSIGRSIEETSPNAVVDNVSLMDLPDGVVLTVFLVIFLTLFGFLNMYVQKIAMYFLRKWILRMDPYEAFESKPPDCSDASVPIFHKVLFFPDQDDRFAATVGESPKNVDVKKSQVYRILQKSLLKAKSNISGCLFVFTCRELAELLVWARQELKLGVSIVTDEEMARLPTSLIGMLADAGVSIKVMRSNVLLHHHFIVIDGRLLFNGSFNWTKQAVGFNFETMMITNDPKIVLPYSYHFTKLNSKSISWNYQPEEEFVPFVGERPICADYLPNLTSVS</sequence>
<dbReference type="GO" id="GO:0005739">
    <property type="term" value="C:mitochondrion"/>
    <property type="evidence" value="ECO:0007669"/>
    <property type="project" value="TreeGrafter"/>
</dbReference>
<evidence type="ECO:0000256" key="1">
    <source>
        <dbReference type="ARBA" id="ARBA00022801"/>
    </source>
</evidence>
<keyword evidence="11" id="KW-1185">Reference proteome</keyword>
<evidence type="ECO:0000313" key="10">
    <source>
        <dbReference type="EMBL" id="CAD7278570.1"/>
    </source>
</evidence>
<dbReference type="AlphaFoldDB" id="A0A7R9BQH9"/>
<evidence type="ECO:0000256" key="2">
    <source>
        <dbReference type="ARBA" id="ARBA00022963"/>
    </source>
</evidence>
<dbReference type="InterPro" id="IPR051406">
    <property type="entry name" value="PLD_domain"/>
</dbReference>
<feature type="domain" description="PLD phosphodiesterase" evidence="9">
    <location>
        <begin position="328"/>
        <end position="355"/>
    </location>
</feature>
<name>A0A7R9BQH9_9CRUS</name>
<feature type="transmembrane region" description="Helical" evidence="8">
    <location>
        <begin position="168"/>
        <end position="188"/>
    </location>
</feature>
<dbReference type="OrthoDB" id="5205528at2759"/>
<dbReference type="EMBL" id="OA883309">
    <property type="protein sequence ID" value="CAD7278570.1"/>
    <property type="molecule type" value="Genomic_DNA"/>
</dbReference>
<evidence type="ECO:0000256" key="3">
    <source>
        <dbReference type="ARBA" id="ARBA00023098"/>
    </source>
</evidence>
<feature type="compositionally biased region" description="Basic residues" evidence="7">
    <location>
        <begin position="87"/>
        <end position="103"/>
    </location>
</feature>
<dbReference type="GO" id="GO:0016891">
    <property type="term" value="F:RNA endonuclease activity producing 5'-phosphomonoesters, hydrolytic mechanism"/>
    <property type="evidence" value="ECO:0007669"/>
    <property type="project" value="TreeGrafter"/>
</dbReference>
<dbReference type="Proteomes" id="UP000678499">
    <property type="component" value="Unassembled WGS sequence"/>
</dbReference>
<evidence type="ECO:0000256" key="8">
    <source>
        <dbReference type="SAM" id="Phobius"/>
    </source>
</evidence>
<keyword evidence="8" id="KW-0812">Transmembrane</keyword>
<protein>
    <recommendedName>
        <fullName evidence="5">Mitochondrial cardiolipin hydrolase</fullName>
    </recommendedName>
    <alternativeName>
        <fullName evidence="6">Mitochondrial phospholipase</fullName>
    </alternativeName>
</protein>
<comment type="similarity">
    <text evidence="4">Belongs to the phospholipase D family. MitoPLD/Zucchini subfamily.</text>
</comment>
<evidence type="ECO:0000256" key="6">
    <source>
        <dbReference type="ARBA" id="ARBA00043167"/>
    </source>
</evidence>
<proteinExistence type="inferred from homology"/>
<accession>A0A7R9BQH9</accession>
<dbReference type="PANTHER" id="PTHR43856:SF1">
    <property type="entry name" value="MITOCHONDRIAL CARDIOLIPIN HYDROLASE"/>
    <property type="match status" value="1"/>
</dbReference>
<gene>
    <name evidence="10" type="ORF">NMOB1V02_LOCUS6269</name>
</gene>
<keyword evidence="3" id="KW-0443">Lipid metabolism</keyword>
<dbReference type="GO" id="GO:0016042">
    <property type="term" value="P:lipid catabolic process"/>
    <property type="evidence" value="ECO:0007669"/>
    <property type="project" value="UniProtKB-KW"/>
</dbReference>
<organism evidence="10">
    <name type="scientific">Notodromas monacha</name>
    <dbReference type="NCBI Taxonomy" id="399045"/>
    <lineage>
        <taxon>Eukaryota</taxon>
        <taxon>Metazoa</taxon>
        <taxon>Ecdysozoa</taxon>
        <taxon>Arthropoda</taxon>
        <taxon>Crustacea</taxon>
        <taxon>Oligostraca</taxon>
        <taxon>Ostracoda</taxon>
        <taxon>Podocopa</taxon>
        <taxon>Podocopida</taxon>
        <taxon>Cypridocopina</taxon>
        <taxon>Cypridoidea</taxon>
        <taxon>Cyprididae</taxon>
        <taxon>Notodromas</taxon>
    </lineage>
</organism>
<keyword evidence="8" id="KW-1133">Transmembrane helix</keyword>
<dbReference type="Gene3D" id="3.30.870.10">
    <property type="entry name" value="Endonuclease Chain A"/>
    <property type="match status" value="1"/>
</dbReference>
<dbReference type="EMBL" id="CAJPEX010001272">
    <property type="protein sequence ID" value="CAG0918722.1"/>
    <property type="molecule type" value="Genomic_DNA"/>
</dbReference>
<evidence type="ECO:0000259" key="9">
    <source>
        <dbReference type="PROSITE" id="PS50035"/>
    </source>
</evidence>
<feature type="compositionally biased region" description="Low complexity" evidence="7">
    <location>
        <begin position="39"/>
        <end position="49"/>
    </location>
</feature>
<dbReference type="Pfam" id="PF13091">
    <property type="entry name" value="PLDc_2"/>
    <property type="match status" value="1"/>
</dbReference>
<dbReference type="InterPro" id="IPR001736">
    <property type="entry name" value="PLipase_D/transphosphatidylase"/>
</dbReference>
<dbReference type="GO" id="GO:0034587">
    <property type="term" value="P:piRNA processing"/>
    <property type="evidence" value="ECO:0007669"/>
    <property type="project" value="TreeGrafter"/>
</dbReference>
<evidence type="ECO:0000256" key="7">
    <source>
        <dbReference type="SAM" id="MobiDB-lite"/>
    </source>
</evidence>
<evidence type="ECO:0000256" key="5">
    <source>
        <dbReference type="ARBA" id="ARBA00040549"/>
    </source>
</evidence>
<keyword evidence="1" id="KW-0378">Hydrolase</keyword>